<evidence type="ECO:0000313" key="2">
    <source>
        <dbReference type="EMBL" id="AUT75612.1"/>
    </source>
</evidence>
<organism evidence="2 3">
    <name type="scientific">Paraburkholderia hospita</name>
    <dbReference type="NCBI Taxonomy" id="169430"/>
    <lineage>
        <taxon>Bacteria</taxon>
        <taxon>Pseudomonadati</taxon>
        <taxon>Pseudomonadota</taxon>
        <taxon>Betaproteobacteria</taxon>
        <taxon>Burkholderiales</taxon>
        <taxon>Burkholderiaceae</taxon>
        <taxon>Paraburkholderia</taxon>
    </lineage>
</organism>
<reference evidence="2 3" key="1">
    <citation type="submission" date="2018-01" db="EMBL/GenBank/DDBJ databases">
        <title>Species boundaries and ecological features among Paraburkholderia terrae DSMZ17804T, P. hospita DSMZ17164T and P. caribensis DSMZ13236T.</title>
        <authorList>
            <person name="Pratama A.A."/>
        </authorList>
    </citation>
    <scope>NUCLEOTIDE SEQUENCE [LARGE SCALE GENOMIC DNA]</scope>
    <source>
        <strain evidence="2 3">DSM 17164</strain>
    </source>
</reference>
<dbReference type="Proteomes" id="UP000236649">
    <property type="component" value="Chromosome 4"/>
</dbReference>
<proteinExistence type="predicted"/>
<protein>
    <submittedName>
        <fullName evidence="2">Uncharacterized protein</fullName>
    </submittedName>
</protein>
<name>A0AAN1JKD7_9BURK</name>
<dbReference type="KEGG" id="phs:C2L64_45455"/>
<dbReference type="EMBL" id="CP026108">
    <property type="protein sequence ID" value="AUT75612.1"/>
    <property type="molecule type" value="Genomic_DNA"/>
</dbReference>
<gene>
    <name evidence="2" type="ORF">C2L64_45455</name>
</gene>
<feature type="region of interest" description="Disordered" evidence="1">
    <location>
        <begin position="32"/>
        <end position="54"/>
    </location>
</feature>
<sequence length="157" mass="17043">MSANPSVARSLVQSNAATTAELEELTIMNQNTNEAGKMPQTMSQATKDVSNKNPFDVPAINNEKLALMRHLNLNGDDDADYDKVKELGGFKLDSNGVSSTRAVSVFEYNNERYHVAHATAGLEADVLQAFNSNLWSIRRVEGAESVGQHASSRSLGM</sequence>
<feature type="compositionally biased region" description="Polar residues" evidence="1">
    <location>
        <begin position="32"/>
        <end position="53"/>
    </location>
</feature>
<dbReference type="AlphaFoldDB" id="A0AAN1JKD7"/>
<accession>A0AAN1JKD7</accession>
<evidence type="ECO:0000256" key="1">
    <source>
        <dbReference type="SAM" id="MobiDB-lite"/>
    </source>
</evidence>
<evidence type="ECO:0000313" key="3">
    <source>
        <dbReference type="Proteomes" id="UP000236649"/>
    </source>
</evidence>